<reference evidence="2" key="1">
    <citation type="submission" date="2017-09" db="EMBL/GenBank/DDBJ databases">
        <title>Depth-based differentiation of microbial function through sediment-hosted aquifers and enrichment of novel symbionts in the deep terrestrial subsurface.</title>
        <authorList>
            <person name="Probst A.J."/>
            <person name="Ladd B."/>
            <person name="Jarett J.K."/>
            <person name="Geller-Mcgrath D.E."/>
            <person name="Sieber C.M.K."/>
            <person name="Emerson J.B."/>
            <person name="Anantharaman K."/>
            <person name="Thomas B.C."/>
            <person name="Malmstrom R."/>
            <person name="Stieglmeier M."/>
            <person name="Klingl A."/>
            <person name="Woyke T."/>
            <person name="Ryan C.M."/>
            <person name="Banfield J.F."/>
        </authorList>
    </citation>
    <scope>NUCLEOTIDE SEQUENCE [LARGE SCALE GENOMIC DNA]</scope>
</reference>
<name>A0A2M6NZM0_9BACT</name>
<accession>A0A2M6NZM0</accession>
<gene>
    <name evidence="1" type="ORF">COU30_05375</name>
</gene>
<protein>
    <submittedName>
        <fullName evidence="1">Uncharacterized protein</fullName>
    </submittedName>
</protein>
<sequence length="332" mass="38851">MNIDVFKTIQTIDPSKIASYNEFFDKEIYLHADVREGIWKALHEQCKGMTPQEQYTYRHTYYGWYVALTWRMLRSVSLEDFLTYVIPFQIPVAYLRDLDVMDQMMWYFSFQAFGIEEIQALYGEIQELVKNSSAIVGKWQGKEGMMTLKDVFEKVSFYDNSSNTDSLARAQFFTDFEKSFFDGVDVNNEKHPVITDDIVDNFFSFVRFILDIDVDNIWYMVEQHNDPFKYALLKQAKQQASSPIKESSVSLDSPPVDTAEAVPDIADPPSSIDFSKIKERVITELWDSATDTQILTKLAELSETQADQRIRDLYYYDEEQEKFVWNDQLLIS</sequence>
<evidence type="ECO:0000313" key="2">
    <source>
        <dbReference type="Proteomes" id="UP000228528"/>
    </source>
</evidence>
<proteinExistence type="predicted"/>
<dbReference type="Proteomes" id="UP000228528">
    <property type="component" value="Unassembled WGS sequence"/>
</dbReference>
<evidence type="ECO:0000313" key="1">
    <source>
        <dbReference type="EMBL" id="PIR76904.1"/>
    </source>
</evidence>
<dbReference type="EMBL" id="PFBW01000224">
    <property type="protein sequence ID" value="PIR76904.1"/>
    <property type="molecule type" value="Genomic_DNA"/>
</dbReference>
<comment type="caution">
    <text evidence="1">The sequence shown here is derived from an EMBL/GenBank/DDBJ whole genome shotgun (WGS) entry which is preliminary data.</text>
</comment>
<dbReference type="AlphaFoldDB" id="A0A2M6NZM0"/>
<organism evidence="1 2">
    <name type="scientific">Candidatus Magasanikbacteria bacterium CG10_big_fil_rev_8_21_14_0_10_38_6</name>
    <dbReference type="NCBI Taxonomy" id="1974647"/>
    <lineage>
        <taxon>Bacteria</taxon>
        <taxon>Candidatus Magasanikiibacteriota</taxon>
    </lineage>
</organism>